<dbReference type="PANTHER" id="PTHR42643:SF30">
    <property type="entry name" value="IONOTROPIC RECEPTOR 40A-RELATED"/>
    <property type="match status" value="1"/>
</dbReference>
<evidence type="ECO:0000256" key="8">
    <source>
        <dbReference type="ARBA" id="ARBA00023180"/>
    </source>
</evidence>
<reference evidence="12" key="1">
    <citation type="submission" date="2022-12" db="EMBL/GenBank/DDBJ databases">
        <title>Genome assemblies of Blomia tropicalis.</title>
        <authorList>
            <person name="Cui Y."/>
        </authorList>
    </citation>
    <scope>NUCLEOTIDE SEQUENCE</scope>
    <source>
        <tissue evidence="12">Adult mites</tissue>
    </source>
</reference>
<feature type="transmembrane region" description="Helical" evidence="9">
    <location>
        <begin position="349"/>
        <end position="368"/>
    </location>
</feature>
<protein>
    <recommendedName>
        <fullName evidence="11">Ionotropic glutamate receptor C-terminal domain-containing protein</fullName>
    </recommendedName>
</protein>
<name>A0A9Q0RPF8_BLOTA</name>
<comment type="caution">
    <text evidence="12">The sequence shown here is derived from an EMBL/GenBank/DDBJ whole genome shotgun (WGS) entry which is preliminary data.</text>
</comment>
<dbReference type="AlphaFoldDB" id="A0A9Q0RPF8"/>
<evidence type="ECO:0000256" key="9">
    <source>
        <dbReference type="SAM" id="Phobius"/>
    </source>
</evidence>
<evidence type="ECO:0000256" key="6">
    <source>
        <dbReference type="ARBA" id="ARBA00023136"/>
    </source>
</evidence>
<evidence type="ECO:0000256" key="3">
    <source>
        <dbReference type="ARBA" id="ARBA00022475"/>
    </source>
</evidence>
<keyword evidence="6 9" id="KW-0472">Membrane</keyword>
<evidence type="ECO:0000256" key="4">
    <source>
        <dbReference type="ARBA" id="ARBA00022692"/>
    </source>
</evidence>
<dbReference type="GO" id="GO:0005886">
    <property type="term" value="C:plasma membrane"/>
    <property type="evidence" value="ECO:0007669"/>
    <property type="project" value="UniProtKB-SubCell"/>
</dbReference>
<dbReference type="Proteomes" id="UP001142055">
    <property type="component" value="Chromosome 2"/>
</dbReference>
<evidence type="ECO:0000313" key="12">
    <source>
        <dbReference type="EMBL" id="KAJ6220736.1"/>
    </source>
</evidence>
<gene>
    <name evidence="12" type="ORF">RDWZM_006548</name>
</gene>
<dbReference type="InterPro" id="IPR001320">
    <property type="entry name" value="Iontro_rcpt_C"/>
</dbReference>
<dbReference type="PANTHER" id="PTHR42643">
    <property type="entry name" value="IONOTROPIC RECEPTOR 20A-RELATED"/>
    <property type="match status" value="1"/>
</dbReference>
<evidence type="ECO:0000259" key="11">
    <source>
        <dbReference type="Pfam" id="PF00060"/>
    </source>
</evidence>
<evidence type="ECO:0000256" key="1">
    <source>
        <dbReference type="ARBA" id="ARBA00004651"/>
    </source>
</evidence>
<sequence length="567" mass="66681">MNPSVTLLLFPIQFIICSTVEKKFSITYYGDMTYQQYLNEIACNEQLPSLYRFIMIDFDLDEFFNQTLTKQDKRSTIDDFLIKNQCKYTHLHKVNLLKSIYDDDYNRYKKLQILFNLNIYKVGDIKLKFSMIMNILSNVYKWCSNCLPFQFYLSAELEPLLTNLSWTPNELKVVFIFDKSWEKLYPVTYFNPILNGCYQYSGIIKSTQSEMIKRMKISFQKCNLGQTTLTVAMRFYPALCELDQDSGSNETQLIGGVEINLLKFFAHKLNFKIRVNPNILMSNNSTESMISSILQDESQFGMCAIMYNKRRFREATMTNFVFSEGMGFISRNDKLINRDWLILKPFPTIIWLFILAVFIVLISVMNIADRYHPTDKNGKYNLWKFERTTRLIGIFLNQSVNTWKERGNSSRLKYGVWMFSTLILSTNYNSIFYSLLTLPQYERPIDTVNDLMESIKDDSHTIWTQSNYEYLRRMFQRSPPQFKVLHEIGKHMTRTNSKTFEDEFQMISTVKRDPTNIVVGPRYLLHILKQMLAPEAALHVGSGNVFQTNVVIPLAKRSPLIEPFNFR</sequence>
<keyword evidence="7" id="KW-0675">Receptor</keyword>
<evidence type="ECO:0000256" key="7">
    <source>
        <dbReference type="ARBA" id="ARBA00023170"/>
    </source>
</evidence>
<proteinExistence type="inferred from homology"/>
<keyword evidence="13" id="KW-1185">Reference proteome</keyword>
<feature type="domain" description="Ionotropic glutamate receptor C-terminal" evidence="11">
    <location>
        <begin position="350"/>
        <end position="455"/>
    </location>
</feature>
<dbReference type="GO" id="GO:0015276">
    <property type="term" value="F:ligand-gated monoatomic ion channel activity"/>
    <property type="evidence" value="ECO:0007669"/>
    <property type="project" value="InterPro"/>
</dbReference>
<feature type="chain" id="PRO_5040278520" description="Ionotropic glutamate receptor C-terminal domain-containing protein" evidence="10">
    <location>
        <begin position="18"/>
        <end position="567"/>
    </location>
</feature>
<keyword evidence="3" id="KW-1003">Cell membrane</keyword>
<organism evidence="12 13">
    <name type="scientific">Blomia tropicalis</name>
    <name type="common">Mite</name>
    <dbReference type="NCBI Taxonomy" id="40697"/>
    <lineage>
        <taxon>Eukaryota</taxon>
        <taxon>Metazoa</taxon>
        <taxon>Ecdysozoa</taxon>
        <taxon>Arthropoda</taxon>
        <taxon>Chelicerata</taxon>
        <taxon>Arachnida</taxon>
        <taxon>Acari</taxon>
        <taxon>Acariformes</taxon>
        <taxon>Sarcoptiformes</taxon>
        <taxon>Astigmata</taxon>
        <taxon>Glycyphagoidea</taxon>
        <taxon>Echimyopodidae</taxon>
        <taxon>Blomia</taxon>
    </lineage>
</organism>
<evidence type="ECO:0000256" key="10">
    <source>
        <dbReference type="SAM" id="SignalP"/>
    </source>
</evidence>
<accession>A0A9Q0RPF8</accession>
<dbReference type="Pfam" id="PF00060">
    <property type="entry name" value="Lig_chan"/>
    <property type="match status" value="1"/>
</dbReference>
<dbReference type="GO" id="GO:0050906">
    <property type="term" value="P:detection of stimulus involved in sensory perception"/>
    <property type="evidence" value="ECO:0007669"/>
    <property type="project" value="UniProtKB-ARBA"/>
</dbReference>
<dbReference type="SUPFAM" id="SSF53850">
    <property type="entry name" value="Periplasmic binding protein-like II"/>
    <property type="match status" value="1"/>
</dbReference>
<dbReference type="InterPro" id="IPR052192">
    <property type="entry name" value="Insect_Ionotropic_Sensory_Rcpt"/>
</dbReference>
<keyword evidence="10" id="KW-0732">Signal</keyword>
<feature type="signal peptide" evidence="10">
    <location>
        <begin position="1"/>
        <end position="17"/>
    </location>
</feature>
<evidence type="ECO:0000313" key="13">
    <source>
        <dbReference type="Proteomes" id="UP001142055"/>
    </source>
</evidence>
<comment type="subcellular location">
    <subcellularLocation>
        <location evidence="1">Cell membrane</location>
        <topology evidence="1">Multi-pass membrane protein</topology>
    </subcellularLocation>
</comment>
<evidence type="ECO:0000256" key="5">
    <source>
        <dbReference type="ARBA" id="ARBA00022989"/>
    </source>
</evidence>
<feature type="transmembrane region" description="Helical" evidence="9">
    <location>
        <begin position="414"/>
        <end position="436"/>
    </location>
</feature>
<keyword evidence="5 9" id="KW-1133">Transmembrane helix</keyword>
<evidence type="ECO:0000256" key="2">
    <source>
        <dbReference type="ARBA" id="ARBA00008685"/>
    </source>
</evidence>
<keyword evidence="4 9" id="KW-0812">Transmembrane</keyword>
<dbReference type="EMBL" id="JAPWDV010000002">
    <property type="protein sequence ID" value="KAJ6220736.1"/>
    <property type="molecule type" value="Genomic_DNA"/>
</dbReference>
<comment type="similarity">
    <text evidence="2">Belongs to the glutamate-gated ion channel (TC 1.A.10.1) family.</text>
</comment>
<dbReference type="Gene3D" id="1.10.287.70">
    <property type="match status" value="1"/>
</dbReference>
<keyword evidence="8" id="KW-0325">Glycoprotein</keyword>